<feature type="compositionally biased region" description="Pro residues" evidence="12">
    <location>
        <begin position="53"/>
        <end position="63"/>
    </location>
</feature>
<feature type="region of interest" description="Disordered" evidence="12">
    <location>
        <begin position="1"/>
        <end position="91"/>
    </location>
</feature>
<dbReference type="SMART" id="SM00220">
    <property type="entry name" value="S_TKc"/>
    <property type="match status" value="1"/>
</dbReference>
<evidence type="ECO:0000256" key="11">
    <source>
        <dbReference type="ARBA" id="ARBA00051693"/>
    </source>
</evidence>
<keyword evidence="4" id="KW-0547">Nucleotide-binding</keyword>
<dbReference type="InterPro" id="IPR053235">
    <property type="entry name" value="Ser_Thr_kinase"/>
</dbReference>
<evidence type="ECO:0000256" key="4">
    <source>
        <dbReference type="ARBA" id="ARBA00022741"/>
    </source>
</evidence>
<dbReference type="EMBL" id="JACMSC010000005">
    <property type="protein sequence ID" value="KAG6522805.1"/>
    <property type="molecule type" value="Genomic_DNA"/>
</dbReference>
<evidence type="ECO:0000256" key="8">
    <source>
        <dbReference type="ARBA" id="ARBA00038999"/>
    </source>
</evidence>
<evidence type="ECO:0000256" key="3">
    <source>
        <dbReference type="ARBA" id="ARBA00022679"/>
    </source>
</evidence>
<evidence type="ECO:0000256" key="7">
    <source>
        <dbReference type="ARBA" id="ARBA00038035"/>
    </source>
</evidence>
<dbReference type="InterPro" id="IPR008271">
    <property type="entry name" value="Ser/Thr_kinase_AS"/>
</dbReference>
<dbReference type="Pfam" id="PF00069">
    <property type="entry name" value="Pkinase"/>
    <property type="match status" value="1"/>
</dbReference>
<keyword evidence="15" id="KW-1185">Reference proteome</keyword>
<dbReference type="OrthoDB" id="8693905at2759"/>
<dbReference type="GO" id="GO:0006950">
    <property type="term" value="P:response to stress"/>
    <property type="evidence" value="ECO:0007669"/>
    <property type="project" value="UniProtKB-ARBA"/>
</dbReference>
<evidence type="ECO:0000313" key="14">
    <source>
        <dbReference type="EMBL" id="KAG6522805.1"/>
    </source>
</evidence>
<dbReference type="EC" id="2.7.12.2" evidence="8"/>
<dbReference type="GO" id="GO:0005524">
    <property type="term" value="F:ATP binding"/>
    <property type="evidence" value="ECO:0007669"/>
    <property type="project" value="UniProtKB-KW"/>
</dbReference>
<evidence type="ECO:0000256" key="2">
    <source>
        <dbReference type="ARBA" id="ARBA00022553"/>
    </source>
</evidence>
<feature type="domain" description="Protein kinase" evidence="13">
    <location>
        <begin position="75"/>
        <end position="333"/>
    </location>
</feature>
<evidence type="ECO:0000256" key="1">
    <source>
        <dbReference type="ARBA" id="ARBA00022527"/>
    </source>
</evidence>
<proteinExistence type="inferred from homology"/>
<sequence>MTLRPVFGSGSGSESAHSTQPSHTQARPRRRQQNLTLPFPQREPSPSALAVPLPLPLPLPPPSSASSPVPALDDLDRVSRAGSGAGGTVWKTRHRPTNRLYALKVIHGHHDEDIRRQICREIDILRAVDSRFVVRCHGFYDRGGEIQILLEYMDGGSLEGRRFADESKLAGVARQVLSGLAYLHRRRIVHRDIKPSNLLVNGRGEVKIADFGVGRILAGTIEPCNSSVGTIAYMSPERINTDLNEGFYDGRAGDIWSFGASILEFYLGRFPFGEEQTGRQGDWASLMVAICYAPLPAPPSTASPELRSFIASCLQREPGRRLTAEQLLRHPFVTQAATVPPDLSSLRLD</sequence>
<reference evidence="14 15" key="1">
    <citation type="submission" date="2020-08" db="EMBL/GenBank/DDBJ databases">
        <title>Plant Genome Project.</title>
        <authorList>
            <person name="Zhang R.-G."/>
        </authorList>
    </citation>
    <scope>NUCLEOTIDE SEQUENCE [LARGE SCALE GENOMIC DNA]</scope>
    <source>
        <tissue evidence="14">Rhizome</tissue>
    </source>
</reference>
<dbReference type="CDD" id="cd06623">
    <property type="entry name" value="PKc_MAPKK_plant_like"/>
    <property type="match status" value="1"/>
</dbReference>
<evidence type="ECO:0000256" key="10">
    <source>
        <dbReference type="ARBA" id="ARBA00049299"/>
    </source>
</evidence>
<dbReference type="GO" id="GO:0005737">
    <property type="term" value="C:cytoplasm"/>
    <property type="evidence" value="ECO:0007669"/>
    <property type="project" value="TreeGrafter"/>
</dbReference>
<evidence type="ECO:0000256" key="6">
    <source>
        <dbReference type="ARBA" id="ARBA00022840"/>
    </source>
</evidence>
<keyword evidence="3" id="KW-0808">Transferase</keyword>
<evidence type="ECO:0000313" key="15">
    <source>
        <dbReference type="Proteomes" id="UP000734854"/>
    </source>
</evidence>
<dbReference type="FunFam" id="1.10.510.10:FF:000350">
    <property type="entry name" value="Mitogen-activated protein kinase 2"/>
    <property type="match status" value="1"/>
</dbReference>
<dbReference type="PANTHER" id="PTHR24361:SF762">
    <property type="entry name" value="MITOGEN-ACTIVATED PROTEIN KINASE KINASE 5"/>
    <property type="match status" value="1"/>
</dbReference>
<evidence type="ECO:0000256" key="5">
    <source>
        <dbReference type="ARBA" id="ARBA00022777"/>
    </source>
</evidence>
<name>A0A8J5HEV4_ZINOF</name>
<accession>A0A8J5HEV4</accession>
<keyword evidence="2" id="KW-0597">Phosphoprotein</keyword>
<gene>
    <name evidence="14" type="ORF">ZIOFF_019960</name>
</gene>
<dbReference type="PANTHER" id="PTHR24361">
    <property type="entry name" value="MITOGEN-ACTIVATED KINASE KINASE KINASE"/>
    <property type="match status" value="1"/>
</dbReference>
<feature type="compositionally biased region" description="Polar residues" evidence="12">
    <location>
        <begin position="12"/>
        <end position="25"/>
    </location>
</feature>
<comment type="catalytic activity">
    <reaction evidence="10">
        <text>L-threonyl-[protein] + ATP = O-phospho-L-threonyl-[protein] + ADP + H(+)</text>
        <dbReference type="Rhea" id="RHEA:46608"/>
        <dbReference type="Rhea" id="RHEA-COMP:11060"/>
        <dbReference type="Rhea" id="RHEA-COMP:11605"/>
        <dbReference type="ChEBI" id="CHEBI:15378"/>
        <dbReference type="ChEBI" id="CHEBI:30013"/>
        <dbReference type="ChEBI" id="CHEBI:30616"/>
        <dbReference type="ChEBI" id="CHEBI:61977"/>
        <dbReference type="ChEBI" id="CHEBI:456216"/>
        <dbReference type="EC" id="2.7.12.2"/>
    </reaction>
</comment>
<keyword evidence="1" id="KW-0723">Serine/threonine-protein kinase</keyword>
<organism evidence="14 15">
    <name type="scientific">Zingiber officinale</name>
    <name type="common">Ginger</name>
    <name type="synonym">Amomum zingiber</name>
    <dbReference type="NCBI Taxonomy" id="94328"/>
    <lineage>
        <taxon>Eukaryota</taxon>
        <taxon>Viridiplantae</taxon>
        <taxon>Streptophyta</taxon>
        <taxon>Embryophyta</taxon>
        <taxon>Tracheophyta</taxon>
        <taxon>Spermatophyta</taxon>
        <taxon>Magnoliopsida</taxon>
        <taxon>Liliopsida</taxon>
        <taxon>Zingiberales</taxon>
        <taxon>Zingiberaceae</taxon>
        <taxon>Zingiber</taxon>
    </lineage>
</organism>
<comment type="catalytic activity">
    <reaction evidence="9">
        <text>L-seryl-[protein] + ATP = O-phospho-L-seryl-[protein] + ADP + H(+)</text>
        <dbReference type="Rhea" id="RHEA:17989"/>
        <dbReference type="Rhea" id="RHEA-COMP:9863"/>
        <dbReference type="Rhea" id="RHEA-COMP:11604"/>
        <dbReference type="ChEBI" id="CHEBI:15378"/>
        <dbReference type="ChEBI" id="CHEBI:29999"/>
        <dbReference type="ChEBI" id="CHEBI:30616"/>
        <dbReference type="ChEBI" id="CHEBI:83421"/>
        <dbReference type="ChEBI" id="CHEBI:456216"/>
        <dbReference type="EC" id="2.7.12.2"/>
    </reaction>
</comment>
<dbReference type="GO" id="GO:0004674">
    <property type="term" value="F:protein serine/threonine kinase activity"/>
    <property type="evidence" value="ECO:0007669"/>
    <property type="project" value="UniProtKB-KW"/>
</dbReference>
<comment type="catalytic activity">
    <reaction evidence="11">
        <text>L-tyrosyl-[protein] + ATP = O-phospho-L-tyrosyl-[protein] + ADP + H(+)</text>
        <dbReference type="Rhea" id="RHEA:10596"/>
        <dbReference type="Rhea" id="RHEA-COMP:10136"/>
        <dbReference type="Rhea" id="RHEA-COMP:20101"/>
        <dbReference type="ChEBI" id="CHEBI:15378"/>
        <dbReference type="ChEBI" id="CHEBI:30616"/>
        <dbReference type="ChEBI" id="CHEBI:46858"/>
        <dbReference type="ChEBI" id="CHEBI:61978"/>
        <dbReference type="ChEBI" id="CHEBI:456216"/>
        <dbReference type="EC" id="2.7.12.2"/>
    </reaction>
</comment>
<dbReference type="PROSITE" id="PS00108">
    <property type="entry name" value="PROTEIN_KINASE_ST"/>
    <property type="match status" value="1"/>
</dbReference>
<keyword evidence="5" id="KW-0418">Kinase</keyword>
<comment type="caution">
    <text evidence="14">The sequence shown here is derived from an EMBL/GenBank/DDBJ whole genome shotgun (WGS) entry which is preliminary data.</text>
</comment>
<protein>
    <recommendedName>
        <fullName evidence="8">mitogen-activated protein kinase kinase</fullName>
        <ecNumber evidence="8">2.7.12.2</ecNumber>
    </recommendedName>
</protein>
<evidence type="ECO:0000259" key="13">
    <source>
        <dbReference type="PROSITE" id="PS50011"/>
    </source>
</evidence>
<dbReference type="Proteomes" id="UP000734854">
    <property type="component" value="Unassembled WGS sequence"/>
</dbReference>
<evidence type="ECO:0000256" key="12">
    <source>
        <dbReference type="SAM" id="MobiDB-lite"/>
    </source>
</evidence>
<dbReference type="GO" id="GO:0004708">
    <property type="term" value="F:MAP kinase kinase activity"/>
    <property type="evidence" value="ECO:0007669"/>
    <property type="project" value="UniProtKB-EC"/>
</dbReference>
<dbReference type="InterPro" id="IPR000719">
    <property type="entry name" value="Prot_kinase_dom"/>
</dbReference>
<evidence type="ECO:0000256" key="9">
    <source>
        <dbReference type="ARBA" id="ARBA00049014"/>
    </source>
</evidence>
<dbReference type="AlphaFoldDB" id="A0A8J5HEV4"/>
<comment type="similarity">
    <text evidence="7">Belongs to the protein kinase superfamily. STE Ser/Thr protein kinase family. MAP kinase kinase subfamily.</text>
</comment>
<dbReference type="PROSITE" id="PS50011">
    <property type="entry name" value="PROTEIN_KINASE_DOM"/>
    <property type="match status" value="1"/>
</dbReference>
<dbReference type="GO" id="GO:0051707">
    <property type="term" value="P:response to other organism"/>
    <property type="evidence" value="ECO:0007669"/>
    <property type="project" value="UniProtKB-ARBA"/>
</dbReference>
<keyword evidence="6" id="KW-0067">ATP-binding</keyword>